<dbReference type="OrthoDB" id="3918848at2759"/>
<accession>A0A9P6PRU7</accession>
<keyword evidence="3" id="KW-1185">Reference proteome</keyword>
<evidence type="ECO:0000313" key="3">
    <source>
        <dbReference type="Proteomes" id="UP000726737"/>
    </source>
</evidence>
<evidence type="ECO:0000313" key="2">
    <source>
        <dbReference type="EMBL" id="KAG0250794.1"/>
    </source>
</evidence>
<dbReference type="Pfam" id="PF10360">
    <property type="entry name" value="DUF2433"/>
    <property type="match status" value="1"/>
</dbReference>
<dbReference type="InterPro" id="IPR029052">
    <property type="entry name" value="Metallo-depent_PP-like"/>
</dbReference>
<evidence type="ECO:0000259" key="1">
    <source>
        <dbReference type="Pfam" id="PF10360"/>
    </source>
</evidence>
<feature type="domain" description="DUF2433" evidence="1">
    <location>
        <begin position="292"/>
        <end position="406"/>
    </location>
</feature>
<dbReference type="InterPro" id="IPR052743">
    <property type="entry name" value="Glutaminase_GtaA"/>
</dbReference>
<reference evidence="2" key="1">
    <citation type="journal article" date="2020" name="Fungal Divers.">
        <title>Resolving the Mortierellaceae phylogeny through synthesis of multi-gene phylogenetics and phylogenomics.</title>
        <authorList>
            <person name="Vandepol N."/>
            <person name="Liber J."/>
            <person name="Desiro A."/>
            <person name="Na H."/>
            <person name="Kennedy M."/>
            <person name="Barry K."/>
            <person name="Grigoriev I.V."/>
            <person name="Miller A.N."/>
            <person name="O'Donnell K."/>
            <person name="Stajich J.E."/>
            <person name="Bonito G."/>
        </authorList>
    </citation>
    <scope>NUCLEOTIDE SEQUENCE</scope>
    <source>
        <strain evidence="2">KOD948</strain>
    </source>
</reference>
<comment type="caution">
    <text evidence="2">The sequence shown here is derived from an EMBL/GenBank/DDBJ whole genome shotgun (WGS) entry which is preliminary data.</text>
</comment>
<sequence length="420" mass="46160">MNSPTPQTINTPAGKVLCIADLRGIHQCSWTICSSPVVSLRHNEPTMFAFPNNFSPSFSMLGNISQLNDLVDQTGAKLVIHCGDFGFYERDSLNRISDRTLKHLVQYSTLIPPAVRTRYLQSNVTPDSLRSQIKASTTHILSELPLFLSGQKTLKAPVYTVWGACEDVSVLEKFRSKEYSIPNLNIIDESATAVIDIGGVKLRLFGLGGAIAQHKLFDIGDGTSTIAGGSGTMWTTALQIGQLVDTAQKVFDATETRILISHASPGREGILAQLALVLKADFTISAGLHFRYGISYNEFGVQGDQELYRNKLVNSQKSFMDMWEGIKAHVESNISDEQRVLLENCLSVVNRLPAVSTLPNDKDEAAFKNMWNFNMPDATSGLLLLDVNQGRISTETRSHGFNFSYRRNNVSLRSGSPAVA</sequence>
<dbReference type="SUPFAM" id="SSF56300">
    <property type="entry name" value="Metallo-dependent phosphatases"/>
    <property type="match status" value="1"/>
</dbReference>
<dbReference type="InterPro" id="IPR018829">
    <property type="entry name" value="DUF2433"/>
</dbReference>
<proteinExistence type="predicted"/>
<dbReference type="AlphaFoldDB" id="A0A9P6PRU7"/>
<name>A0A9P6PRU7_9FUNG</name>
<dbReference type="PANTHER" id="PTHR31987:SF11">
    <property type="entry name" value="DUF2433 DOMAIN-CONTAINING PROTEIN"/>
    <property type="match status" value="1"/>
</dbReference>
<dbReference type="EMBL" id="JAAAJA010000649">
    <property type="protein sequence ID" value="KAG0250794.1"/>
    <property type="molecule type" value="Genomic_DNA"/>
</dbReference>
<protein>
    <recommendedName>
        <fullName evidence="1">DUF2433 domain-containing protein</fullName>
    </recommendedName>
</protein>
<dbReference type="PANTHER" id="PTHR31987">
    <property type="entry name" value="GLUTAMINASE A-RELATED"/>
    <property type="match status" value="1"/>
</dbReference>
<dbReference type="Proteomes" id="UP000726737">
    <property type="component" value="Unassembled WGS sequence"/>
</dbReference>
<gene>
    <name evidence="2" type="ORF">BG011_008074</name>
</gene>
<organism evidence="2 3">
    <name type="scientific">Mortierella polycephala</name>
    <dbReference type="NCBI Taxonomy" id="41804"/>
    <lineage>
        <taxon>Eukaryota</taxon>
        <taxon>Fungi</taxon>
        <taxon>Fungi incertae sedis</taxon>
        <taxon>Mucoromycota</taxon>
        <taxon>Mortierellomycotina</taxon>
        <taxon>Mortierellomycetes</taxon>
        <taxon>Mortierellales</taxon>
        <taxon>Mortierellaceae</taxon>
        <taxon>Mortierella</taxon>
    </lineage>
</organism>